<name>A0A125BET0_SHEFR</name>
<sequence length="1403" mass="157867">MTSHEARVISLGSAQSERLADALLPGHFDVDEMSFETLLVFVKEIAGQLHFYNLDNNREGNWQPMFLGSDLVIIAMLQTINSRRISMEFEERLKGNIEQTIPIIIQLFSDINLAYSKLKVSESKTAFELCLKISSAVDKKLLSQLQAFKSLSDGGTPQIKQQMQHFLMSLDKLWAIDPMPELEDELSPEMRGAQHSEQAPDLNHHQRFSILQQCFTTLMNTVRFLQTDLHLYLKELKSQANHDPAMGLLMAFLKIYRLSQSQLNGFTMKHLDFYYRKLLKFSPQAPVAESSYLVFTPVKGLSNPSILTKGCEFSCGKNEQLQDIIFTLDDDLLLSNARVCSVVSLFLHRDPLISPESELHYVTQVVKNKLDSEPKGSNDNVFPTFGANSLLGGENQTQAQLGFGISAPILNLKEGHRSLSLAIALTEYQQINSHLLYLLISSVEVLTKHQHLAAIVSELLSSESEPRFSQARPATDPKDSQKVGAFHPLTQEVLSQLLPWQVEEIFASPGTKTSQFIYKHYLLALLVLATHEAHFYRTFGRIFSRHTLSFLGDNETGAAEKECCAWLSLNDIELIDKKSQQFSTSSGVTRLLRLLRQDQLRSFYELYETMFDIHISTADGWLEIDNYRINPLRGKVKGDDLGLYGFQFDIPLTADIPPIVPCDPKIHGDMWVSGEPCIQFAIKPLATFFPYSIFRSLILSSVDIDVTVKGLTELVAYNSHGRLDPSKSFVPFGALPSLHSDFILGSEEMAKKHIQSVDINIDWALLPMGFDGFKEHYAGYPYDYDNQSFKVNIQVLRDGNWLNASHGALFSLFDNQSGNRKLSGNKCLSSIIANEFKPVARGRSELEFDYNLKSRNGFIKLVLAAPNKAFGHQDHSGLLTQTLMENAKLKLPKPLPNAPYTPTVSKLSLNYHAQSVIYLHPQNQKKMLPHHSVTHIHPFGFQQIYPVNSSRLQPELQSLFPRYAFDGNLFIGLEAHGLADEISLFFELDEKANLNRGDGASDIHWFYLLDNHWQAFDERQILADSTSGFITSGIVTFRVPANMTANNSVMPAGQFWIRASANRDLNCYGRCLSISAHGAKVTRRLKADETGTRLTGIAQWKAIQAQVGLAKISQLTPSFAGKSAEQSPEFKQRVSERLRHKGRAVTPWDYERLILEAFPEVERVKCFPNLIYQTQGTFPGHILIMVRLRVSMCAHTPCDNFHASSKILNNIQCYISRLCAEFISVDVRNPIYESLQVRCAVKFNAGVHPGSAIRQLNQDICDFLCPWSERGNVGFGWTLKVKDIESFIRHQPYIKFVTQVSALHIVAGNQGELANYQLLDSVNVKAVPSELNPDPEAVIQASSPWCLLMPFSHHVIALVEDEYDLRARATGVDELEVGGNFIVCESEPETDDQIERKGSQHNG</sequence>
<dbReference type="Proteomes" id="UP000055702">
    <property type="component" value="Unassembled WGS sequence"/>
</dbReference>
<reference evidence="1 2" key="1">
    <citation type="submission" date="2016-01" db="EMBL/GenBank/DDBJ databases">
        <title>Draft genome of the antarctic isolate Shewanella frigidimarina Ag06-30.</title>
        <authorList>
            <person name="Parmeciano Di Noto G."/>
            <person name="Vazquez S."/>
            <person name="Mac Cormack W."/>
            <person name="Iriarte A."/>
            <person name="Quiroga C."/>
        </authorList>
    </citation>
    <scope>NUCLEOTIDE SEQUENCE [LARGE SCALE GENOMIC DNA]</scope>
    <source>
        <strain evidence="1 2">Ag06-30</strain>
    </source>
</reference>
<comment type="caution">
    <text evidence="1">The sequence shown here is derived from an EMBL/GenBank/DDBJ whole genome shotgun (WGS) entry which is preliminary data.</text>
</comment>
<dbReference type="EMBL" id="LRDC01000010">
    <property type="protein sequence ID" value="KVX02770.1"/>
    <property type="molecule type" value="Genomic_DNA"/>
</dbReference>
<evidence type="ECO:0000313" key="2">
    <source>
        <dbReference type="Proteomes" id="UP000055702"/>
    </source>
</evidence>
<dbReference type="RefSeq" id="WP_059744977.1">
    <property type="nucleotide sequence ID" value="NZ_LRDC01000010.1"/>
</dbReference>
<gene>
    <name evidence="1" type="ORF">AWJ07_12845</name>
</gene>
<accession>A0A125BET0</accession>
<evidence type="ECO:0000313" key="1">
    <source>
        <dbReference type="EMBL" id="KVX02770.1"/>
    </source>
</evidence>
<organism evidence="1">
    <name type="scientific">Shewanella frigidimarina</name>
    <dbReference type="NCBI Taxonomy" id="56812"/>
    <lineage>
        <taxon>Bacteria</taxon>
        <taxon>Pseudomonadati</taxon>
        <taxon>Pseudomonadota</taxon>
        <taxon>Gammaproteobacteria</taxon>
        <taxon>Alteromonadales</taxon>
        <taxon>Shewanellaceae</taxon>
        <taxon>Shewanella</taxon>
    </lineage>
</organism>
<proteinExistence type="predicted"/>
<protein>
    <submittedName>
        <fullName evidence="1">Uncharacterized protein</fullName>
    </submittedName>
</protein>